<dbReference type="RefSeq" id="WP_190477372.1">
    <property type="nucleotide sequence ID" value="NZ_JACJSG010000043.1"/>
</dbReference>
<evidence type="ECO:0000313" key="2">
    <source>
        <dbReference type="Proteomes" id="UP000661112"/>
    </source>
</evidence>
<accession>A0ABR8D9Y8</accession>
<dbReference type="EMBL" id="JACJSG010000043">
    <property type="protein sequence ID" value="MBD2504018.1"/>
    <property type="molecule type" value="Genomic_DNA"/>
</dbReference>
<proteinExistence type="predicted"/>
<sequence>MDIDSYSFYNLDLGFARLQNIQWEQLGQGKQDETLTELMSQFLSRVREWVKFLQSDQQHIFGNLATQIHPDMELPPSIMQWLEELRNCDRIQPWRGRTYVIQGIYNYLCWCFLRESNAVPESNLPHPYEPFISFLEQGGGIYVEHHYFMDIYPNFVSFHLRIS</sequence>
<reference evidence="1 2" key="1">
    <citation type="journal article" date="2020" name="ISME J.">
        <title>Comparative genomics reveals insights into cyanobacterial evolution and habitat adaptation.</title>
        <authorList>
            <person name="Chen M.Y."/>
            <person name="Teng W.K."/>
            <person name="Zhao L."/>
            <person name="Hu C.X."/>
            <person name="Zhou Y.K."/>
            <person name="Han B.P."/>
            <person name="Song L.R."/>
            <person name="Shu W.S."/>
        </authorList>
    </citation>
    <scope>NUCLEOTIDE SEQUENCE [LARGE SCALE GENOMIC DNA]</scope>
    <source>
        <strain evidence="1 2">FACHB-119</strain>
    </source>
</reference>
<keyword evidence="2" id="KW-1185">Reference proteome</keyword>
<gene>
    <name evidence="1" type="ORF">H6G83_25990</name>
</gene>
<organism evidence="1 2">
    <name type="scientific">Anabaena azotica FACHB-119</name>
    <dbReference type="NCBI Taxonomy" id="947527"/>
    <lineage>
        <taxon>Bacteria</taxon>
        <taxon>Bacillati</taxon>
        <taxon>Cyanobacteriota</taxon>
        <taxon>Cyanophyceae</taxon>
        <taxon>Nostocales</taxon>
        <taxon>Nostocaceae</taxon>
        <taxon>Anabaena</taxon>
        <taxon>Anabaena azotica</taxon>
    </lineage>
</organism>
<protein>
    <submittedName>
        <fullName evidence="1">Uncharacterized protein</fullName>
    </submittedName>
</protein>
<dbReference type="Proteomes" id="UP000661112">
    <property type="component" value="Unassembled WGS sequence"/>
</dbReference>
<name>A0ABR8D9Y8_9NOST</name>
<comment type="caution">
    <text evidence="1">The sequence shown here is derived from an EMBL/GenBank/DDBJ whole genome shotgun (WGS) entry which is preliminary data.</text>
</comment>
<evidence type="ECO:0000313" key="1">
    <source>
        <dbReference type="EMBL" id="MBD2504018.1"/>
    </source>
</evidence>